<dbReference type="PANTHER" id="PTHR43280:SF2">
    <property type="entry name" value="HTH-TYPE TRANSCRIPTIONAL REGULATOR EXSA"/>
    <property type="match status" value="1"/>
</dbReference>
<protein>
    <submittedName>
        <fullName evidence="5">AraC family transcriptional regulator</fullName>
    </submittedName>
</protein>
<dbReference type="RefSeq" id="WP_120977647.1">
    <property type="nucleotide sequence ID" value="NZ_RBZM01000006.1"/>
</dbReference>
<dbReference type="InterPro" id="IPR009057">
    <property type="entry name" value="Homeodomain-like_sf"/>
</dbReference>
<evidence type="ECO:0000256" key="1">
    <source>
        <dbReference type="ARBA" id="ARBA00023015"/>
    </source>
</evidence>
<dbReference type="PROSITE" id="PS01124">
    <property type="entry name" value="HTH_ARAC_FAMILY_2"/>
    <property type="match status" value="1"/>
</dbReference>
<evidence type="ECO:0000259" key="4">
    <source>
        <dbReference type="PROSITE" id="PS01124"/>
    </source>
</evidence>
<dbReference type="InterPro" id="IPR037923">
    <property type="entry name" value="HTH-like"/>
</dbReference>
<gene>
    <name evidence="5" type="ORF">D7Z26_14200</name>
</gene>
<name>A0A494XZD0_9BACL</name>
<dbReference type="OrthoDB" id="9811996at2"/>
<reference evidence="5 6" key="1">
    <citation type="submission" date="2018-10" db="EMBL/GenBank/DDBJ databases">
        <title>Cohnella sp. M2MS4P-1, whole genome shotgun sequence.</title>
        <authorList>
            <person name="Tuo L."/>
        </authorList>
    </citation>
    <scope>NUCLEOTIDE SEQUENCE [LARGE SCALE GENOMIC DNA]</scope>
    <source>
        <strain evidence="5 6">M2MS4P-1</strain>
    </source>
</reference>
<evidence type="ECO:0000256" key="2">
    <source>
        <dbReference type="ARBA" id="ARBA00023125"/>
    </source>
</evidence>
<dbReference type="SUPFAM" id="SSF51215">
    <property type="entry name" value="Regulatory protein AraC"/>
    <property type="match status" value="1"/>
</dbReference>
<dbReference type="InterPro" id="IPR020449">
    <property type="entry name" value="Tscrpt_reg_AraC-type_HTH"/>
</dbReference>
<dbReference type="Gene3D" id="1.10.10.60">
    <property type="entry name" value="Homeodomain-like"/>
    <property type="match status" value="2"/>
</dbReference>
<keyword evidence="6" id="KW-1185">Reference proteome</keyword>
<dbReference type="Proteomes" id="UP000282076">
    <property type="component" value="Unassembled WGS sequence"/>
</dbReference>
<dbReference type="EMBL" id="RBZM01000006">
    <property type="protein sequence ID" value="RKP52903.1"/>
    <property type="molecule type" value="Genomic_DNA"/>
</dbReference>
<evidence type="ECO:0000256" key="3">
    <source>
        <dbReference type="ARBA" id="ARBA00023163"/>
    </source>
</evidence>
<dbReference type="Gene3D" id="2.60.120.10">
    <property type="entry name" value="Jelly Rolls"/>
    <property type="match status" value="1"/>
</dbReference>
<keyword evidence="2" id="KW-0238">DNA-binding</keyword>
<dbReference type="Pfam" id="PF02311">
    <property type="entry name" value="AraC_binding"/>
    <property type="match status" value="1"/>
</dbReference>
<proteinExistence type="predicted"/>
<dbReference type="InterPro" id="IPR003313">
    <property type="entry name" value="AraC-bd"/>
</dbReference>
<keyword evidence="3" id="KW-0804">Transcription</keyword>
<sequence length="294" mass="33745">MEAWMNTISPHARMVKIVKSSTLSGEWVDFDHVFTYIEQGEAEFILNGVKYLAKEGDIFLMPPFMPHIIRTTSAVPLIQYIVHFDLNYDDARSRWKVTSLIDEETKQISENEMVLADVVPVSHLRTADRIELKRRFLMLQKVFLDEKPNHFLVEKAFCIELLHFFFLGQEGEANQEGKLTKGWGLLEKSIHFINRNYSNPGLDNHTISKHIGVSTNHLSFLFKDQLNITIHKYLTHVRIEQAKLRIIEGNRSLTAVAKEVGFSSIHLFSRSFKATVGITPSQFYAAHSNIRTGG</sequence>
<accession>A0A494XZD0</accession>
<dbReference type="InterPro" id="IPR014710">
    <property type="entry name" value="RmlC-like_jellyroll"/>
</dbReference>
<organism evidence="5 6">
    <name type="scientific">Cohnella endophytica</name>
    <dbReference type="NCBI Taxonomy" id="2419778"/>
    <lineage>
        <taxon>Bacteria</taxon>
        <taxon>Bacillati</taxon>
        <taxon>Bacillota</taxon>
        <taxon>Bacilli</taxon>
        <taxon>Bacillales</taxon>
        <taxon>Paenibacillaceae</taxon>
        <taxon>Cohnella</taxon>
    </lineage>
</organism>
<dbReference type="GO" id="GO:0003700">
    <property type="term" value="F:DNA-binding transcription factor activity"/>
    <property type="evidence" value="ECO:0007669"/>
    <property type="project" value="InterPro"/>
</dbReference>
<evidence type="ECO:0000313" key="6">
    <source>
        <dbReference type="Proteomes" id="UP000282076"/>
    </source>
</evidence>
<dbReference type="PRINTS" id="PR00032">
    <property type="entry name" value="HTHARAC"/>
</dbReference>
<dbReference type="GO" id="GO:0043565">
    <property type="term" value="F:sequence-specific DNA binding"/>
    <property type="evidence" value="ECO:0007669"/>
    <property type="project" value="InterPro"/>
</dbReference>
<evidence type="ECO:0000313" key="5">
    <source>
        <dbReference type="EMBL" id="RKP52903.1"/>
    </source>
</evidence>
<dbReference type="SMART" id="SM00342">
    <property type="entry name" value="HTH_ARAC"/>
    <property type="match status" value="1"/>
</dbReference>
<dbReference type="PANTHER" id="PTHR43280">
    <property type="entry name" value="ARAC-FAMILY TRANSCRIPTIONAL REGULATOR"/>
    <property type="match status" value="1"/>
</dbReference>
<dbReference type="Pfam" id="PF12833">
    <property type="entry name" value="HTH_18"/>
    <property type="match status" value="1"/>
</dbReference>
<dbReference type="SUPFAM" id="SSF46689">
    <property type="entry name" value="Homeodomain-like"/>
    <property type="match status" value="1"/>
</dbReference>
<dbReference type="AlphaFoldDB" id="A0A494XZD0"/>
<keyword evidence="1" id="KW-0805">Transcription regulation</keyword>
<feature type="domain" description="HTH araC/xylS-type" evidence="4">
    <location>
        <begin position="187"/>
        <end position="286"/>
    </location>
</feature>
<comment type="caution">
    <text evidence="5">The sequence shown here is derived from an EMBL/GenBank/DDBJ whole genome shotgun (WGS) entry which is preliminary data.</text>
</comment>
<dbReference type="InterPro" id="IPR018060">
    <property type="entry name" value="HTH_AraC"/>
</dbReference>